<proteinExistence type="predicted"/>
<gene>
    <name evidence="1" type="ORF">Fuma_00264</name>
</gene>
<reference evidence="1 2" key="1">
    <citation type="journal article" date="2016" name="Front. Microbiol.">
        <title>Fuerstia marisgermanicae gen. nov., sp. nov., an Unusual Member of the Phylum Planctomycetes from the German Wadden Sea.</title>
        <authorList>
            <person name="Kohn T."/>
            <person name="Heuer A."/>
            <person name="Jogler M."/>
            <person name="Vollmers J."/>
            <person name="Boedeker C."/>
            <person name="Bunk B."/>
            <person name="Rast P."/>
            <person name="Borchert D."/>
            <person name="Glockner I."/>
            <person name="Freese H.M."/>
            <person name="Klenk H.P."/>
            <person name="Overmann J."/>
            <person name="Kaster A.K."/>
            <person name="Rohde M."/>
            <person name="Wiegand S."/>
            <person name="Jogler C."/>
        </authorList>
    </citation>
    <scope>NUCLEOTIDE SEQUENCE [LARGE SCALE GENOMIC DNA]</scope>
    <source>
        <strain evidence="1 2">NH11</strain>
    </source>
</reference>
<dbReference type="RefSeq" id="WP_077022540.1">
    <property type="nucleotide sequence ID" value="NZ_CP017641.1"/>
</dbReference>
<keyword evidence="2" id="KW-1185">Reference proteome</keyword>
<dbReference type="Proteomes" id="UP000187735">
    <property type="component" value="Chromosome"/>
</dbReference>
<dbReference type="EMBL" id="CP017641">
    <property type="protein sequence ID" value="APZ90683.1"/>
    <property type="molecule type" value="Genomic_DNA"/>
</dbReference>
<sequence length="80" mass="9562">MLEMQTQHQQQLWVLQRLHRICEATREAASTEPCLEQYEQQVRLMMDEAVSDAAAEWIRIIVQSLRTGRRFRPQEYMRAA</sequence>
<accession>A0A1P8W9E1</accession>
<evidence type="ECO:0000313" key="2">
    <source>
        <dbReference type="Proteomes" id="UP000187735"/>
    </source>
</evidence>
<evidence type="ECO:0000313" key="1">
    <source>
        <dbReference type="EMBL" id="APZ90683.1"/>
    </source>
</evidence>
<dbReference type="AlphaFoldDB" id="A0A1P8W9E1"/>
<protein>
    <submittedName>
        <fullName evidence="1">Uncharacterized protein</fullName>
    </submittedName>
</protein>
<dbReference type="KEGG" id="fmr:Fuma_00264"/>
<organism evidence="1 2">
    <name type="scientific">Fuerstiella marisgermanici</name>
    <dbReference type="NCBI Taxonomy" id="1891926"/>
    <lineage>
        <taxon>Bacteria</taxon>
        <taxon>Pseudomonadati</taxon>
        <taxon>Planctomycetota</taxon>
        <taxon>Planctomycetia</taxon>
        <taxon>Planctomycetales</taxon>
        <taxon>Planctomycetaceae</taxon>
        <taxon>Fuerstiella</taxon>
    </lineage>
</organism>
<dbReference type="STRING" id="1891926.Fuma_00264"/>
<name>A0A1P8W9E1_9PLAN</name>